<dbReference type="KEGG" id="hhc:M911_07655"/>
<dbReference type="PATRIC" id="fig|1354791.3.peg.1989"/>
<dbReference type="Gene3D" id="1.20.1600.10">
    <property type="entry name" value="Outer membrane efflux proteins (OEP)"/>
    <property type="match status" value="1"/>
</dbReference>
<comment type="similarity">
    <text evidence="2">Belongs to the outer membrane factor (OMF) (TC 1.B.17) family.</text>
</comment>
<dbReference type="RefSeq" id="WP_025281478.1">
    <property type="nucleotide sequence ID" value="NZ_CP007268.1"/>
</dbReference>
<keyword evidence="7" id="KW-0998">Cell outer membrane</keyword>
<evidence type="ECO:0000256" key="5">
    <source>
        <dbReference type="ARBA" id="ARBA00022692"/>
    </source>
</evidence>
<evidence type="ECO:0000256" key="2">
    <source>
        <dbReference type="ARBA" id="ARBA00007613"/>
    </source>
</evidence>
<dbReference type="GO" id="GO:1990281">
    <property type="term" value="C:efflux pump complex"/>
    <property type="evidence" value="ECO:0007669"/>
    <property type="project" value="TreeGrafter"/>
</dbReference>
<dbReference type="EMBL" id="CP007268">
    <property type="protein sequence ID" value="AHK79055.1"/>
    <property type="molecule type" value="Genomic_DNA"/>
</dbReference>
<sequence length="434" mass="49318">MPSRRLIRALGPLVCLGLLLPAQAPIRANELPRPLTLEDALTHASPTHPSLTRSQARQRLAEADRDLAESRNDLEIGLRLNPRWIEPNDLAPIDRHDDSRALLQARKTLYDFGRSHHQQAAAETTLRGETLALTHTRAQRRLEIMRGYFQVLLADLTYARDNEAMAVEFVELNRLRERHGLEQISEIDLMARENSYQAARMQRLESLQRTRAMRQQLALILGHPGDVPDRLRSPRLPGNDRDLPDLETLWQTAEQNNPRLRALRLEVEAAGQRIAAQRAQGRPTLQAEAEAGWWNREFGGDRNPLALGLVLDVPLYSGGRVDAATAREQAGRLEAQAHLAEAEYALRQDILETWQRIQQLTTRREQAQVHADYRDLYLDRSRSLYEMEVATDLGDAMTRQSEALLLTAETEFLLALAWERLALLTGQPDFSPLD</sequence>
<evidence type="ECO:0000256" key="3">
    <source>
        <dbReference type="ARBA" id="ARBA00022448"/>
    </source>
</evidence>
<dbReference type="OrthoDB" id="9786815at2"/>
<dbReference type="InterPro" id="IPR051906">
    <property type="entry name" value="TolC-like"/>
</dbReference>
<reference evidence="10 11" key="1">
    <citation type="journal article" date="2014" name="J Genomics">
        <title>Draft Genome Sequence of the Extremely Halophilic Phototrophic Purple Sulfur Bacterium Halorhodospira halochloris.</title>
        <authorList>
            <person name="Singh K.S."/>
            <person name="Kirksey J."/>
            <person name="Hoff W.D."/>
            <person name="Deole R."/>
        </authorList>
    </citation>
    <scope>NUCLEOTIDE SEQUENCE [LARGE SCALE GENOMIC DNA]</scope>
    <source>
        <strain evidence="10 11">A</strain>
    </source>
</reference>
<keyword evidence="9" id="KW-0732">Signal</keyword>
<feature type="signal peptide" evidence="9">
    <location>
        <begin position="1"/>
        <end position="24"/>
    </location>
</feature>
<dbReference type="SUPFAM" id="SSF56954">
    <property type="entry name" value="Outer membrane efflux proteins (OEP)"/>
    <property type="match status" value="1"/>
</dbReference>
<dbReference type="GO" id="GO:0015288">
    <property type="term" value="F:porin activity"/>
    <property type="evidence" value="ECO:0007669"/>
    <property type="project" value="TreeGrafter"/>
</dbReference>
<dbReference type="InterPro" id="IPR003423">
    <property type="entry name" value="OMP_efflux"/>
</dbReference>
<evidence type="ECO:0000313" key="10">
    <source>
        <dbReference type="EMBL" id="AHK79055.1"/>
    </source>
</evidence>
<keyword evidence="5" id="KW-0812">Transmembrane</keyword>
<accession>W8L591</accession>
<keyword evidence="3" id="KW-0813">Transport</keyword>
<dbReference type="PANTHER" id="PTHR30026">
    <property type="entry name" value="OUTER MEMBRANE PROTEIN TOLC"/>
    <property type="match status" value="1"/>
</dbReference>
<feature type="region of interest" description="Disordered" evidence="8">
    <location>
        <begin position="42"/>
        <end position="66"/>
    </location>
</feature>
<keyword evidence="4" id="KW-1134">Transmembrane beta strand</keyword>
<evidence type="ECO:0000256" key="7">
    <source>
        <dbReference type="ARBA" id="ARBA00023237"/>
    </source>
</evidence>
<keyword evidence="6" id="KW-0472">Membrane</keyword>
<dbReference type="AlphaFoldDB" id="W8L591"/>
<gene>
    <name evidence="10" type="ORF">M911_07655</name>
</gene>
<name>W8L591_9GAMM</name>
<dbReference type="Proteomes" id="UP000019442">
    <property type="component" value="Chromosome"/>
</dbReference>
<protein>
    <submittedName>
        <fullName evidence="10">Transporter</fullName>
    </submittedName>
</protein>
<dbReference type="HOGENOM" id="CLU_050218_0_0_6"/>
<dbReference type="GO" id="GO:0009279">
    <property type="term" value="C:cell outer membrane"/>
    <property type="evidence" value="ECO:0007669"/>
    <property type="project" value="UniProtKB-SubCell"/>
</dbReference>
<feature type="chain" id="PRO_5004913356" evidence="9">
    <location>
        <begin position="25"/>
        <end position="434"/>
    </location>
</feature>
<evidence type="ECO:0000256" key="4">
    <source>
        <dbReference type="ARBA" id="ARBA00022452"/>
    </source>
</evidence>
<feature type="compositionally biased region" description="Polar residues" evidence="8">
    <location>
        <begin position="44"/>
        <end position="57"/>
    </location>
</feature>
<evidence type="ECO:0000256" key="1">
    <source>
        <dbReference type="ARBA" id="ARBA00004442"/>
    </source>
</evidence>
<dbReference type="Pfam" id="PF02321">
    <property type="entry name" value="OEP"/>
    <property type="match status" value="1"/>
</dbReference>
<reference evidence="11" key="2">
    <citation type="submission" date="2014-02" db="EMBL/GenBank/DDBJ databases">
        <title>Draft Genome Sequence of extremely halophilic bacteria Halorhodospira halochloris.</title>
        <authorList>
            <person name="Singh K.S."/>
        </authorList>
    </citation>
    <scope>NUCLEOTIDE SEQUENCE [LARGE SCALE GENOMIC DNA]</scope>
    <source>
        <strain evidence="11">A</strain>
    </source>
</reference>
<dbReference type="GO" id="GO:0015562">
    <property type="term" value="F:efflux transmembrane transporter activity"/>
    <property type="evidence" value="ECO:0007669"/>
    <property type="project" value="InterPro"/>
</dbReference>
<evidence type="ECO:0000256" key="6">
    <source>
        <dbReference type="ARBA" id="ARBA00023136"/>
    </source>
</evidence>
<dbReference type="PANTHER" id="PTHR30026:SF20">
    <property type="entry name" value="OUTER MEMBRANE PROTEIN TOLC"/>
    <property type="match status" value="1"/>
</dbReference>
<evidence type="ECO:0000256" key="9">
    <source>
        <dbReference type="SAM" id="SignalP"/>
    </source>
</evidence>
<keyword evidence="11" id="KW-1185">Reference proteome</keyword>
<evidence type="ECO:0000256" key="8">
    <source>
        <dbReference type="SAM" id="MobiDB-lite"/>
    </source>
</evidence>
<evidence type="ECO:0000313" key="11">
    <source>
        <dbReference type="Proteomes" id="UP000019442"/>
    </source>
</evidence>
<proteinExistence type="inferred from homology"/>
<comment type="subcellular location">
    <subcellularLocation>
        <location evidence="1">Cell outer membrane</location>
    </subcellularLocation>
</comment>
<organism evidence="10 11">
    <name type="scientific">Ectothiorhodospira haloalkaliphila</name>
    <dbReference type="NCBI Taxonomy" id="421628"/>
    <lineage>
        <taxon>Bacteria</taxon>
        <taxon>Pseudomonadati</taxon>
        <taxon>Pseudomonadota</taxon>
        <taxon>Gammaproteobacteria</taxon>
        <taxon>Chromatiales</taxon>
        <taxon>Ectothiorhodospiraceae</taxon>
        <taxon>Ectothiorhodospira</taxon>
    </lineage>
</organism>